<comment type="caution">
    <text evidence="1">The sequence shown here is derived from an EMBL/GenBank/DDBJ whole genome shotgun (WGS) entry which is preliminary data.</text>
</comment>
<dbReference type="AlphaFoldDB" id="J9FU90"/>
<name>J9FU90_9ZZZZ</name>
<proteinExistence type="predicted"/>
<protein>
    <submittedName>
        <fullName evidence="1">Uncharacterized protein</fullName>
    </submittedName>
</protein>
<dbReference type="EMBL" id="AMCI01008510">
    <property type="protein sequence ID" value="EJW90944.1"/>
    <property type="molecule type" value="Genomic_DNA"/>
</dbReference>
<reference evidence="1" key="1">
    <citation type="journal article" date="2012" name="PLoS ONE">
        <title>Gene sets for utilization of primary and secondary nutrition supplies in the distal gut of endangered iberian lynx.</title>
        <authorList>
            <person name="Alcaide M."/>
            <person name="Messina E."/>
            <person name="Richter M."/>
            <person name="Bargiela R."/>
            <person name="Peplies J."/>
            <person name="Huws S.A."/>
            <person name="Newbold C.J."/>
            <person name="Golyshin P.N."/>
            <person name="Simon M.A."/>
            <person name="Lopez G."/>
            <person name="Yakimov M.M."/>
            <person name="Ferrer M."/>
        </authorList>
    </citation>
    <scope>NUCLEOTIDE SEQUENCE</scope>
</reference>
<organism evidence="1">
    <name type="scientific">gut metagenome</name>
    <dbReference type="NCBI Taxonomy" id="749906"/>
    <lineage>
        <taxon>unclassified sequences</taxon>
        <taxon>metagenomes</taxon>
        <taxon>organismal metagenomes</taxon>
    </lineage>
</organism>
<evidence type="ECO:0000313" key="1">
    <source>
        <dbReference type="EMBL" id="EJW90944.1"/>
    </source>
</evidence>
<accession>J9FU90</accession>
<gene>
    <name evidence="1" type="ORF">EVA_20949</name>
</gene>
<sequence length="43" mass="4988">MQSQPVNSIRTASHGTIPLELNASFLSKFLKNMRCFIRKQHRT</sequence>